<evidence type="ECO:0000313" key="2">
    <source>
        <dbReference type="Proteomes" id="UP001216253"/>
    </source>
</evidence>
<dbReference type="RefSeq" id="WP_138921542.1">
    <property type="nucleotide sequence ID" value="NZ_JARESE010000024.1"/>
</dbReference>
<organism evidence="1 2">
    <name type="scientific">Novosphingobium album</name>
    <name type="common">ex Liu et al. 2023</name>
    <dbReference type="NCBI Taxonomy" id="3031130"/>
    <lineage>
        <taxon>Bacteria</taxon>
        <taxon>Pseudomonadati</taxon>
        <taxon>Pseudomonadota</taxon>
        <taxon>Alphaproteobacteria</taxon>
        <taxon>Sphingomonadales</taxon>
        <taxon>Sphingomonadaceae</taxon>
        <taxon>Novosphingobium</taxon>
    </lineage>
</organism>
<gene>
    <name evidence="1" type="ORF">PYV00_08995</name>
</gene>
<reference evidence="1 2" key="1">
    <citation type="submission" date="2023-03" db="EMBL/GenBank/DDBJ databases">
        <title>NovoSphingobium album sp. nov. isolated from polycyclic aromatic hydrocarbons- and heavy-metal polluted soil.</title>
        <authorList>
            <person name="Liu Z."/>
            <person name="Wang K."/>
        </authorList>
    </citation>
    <scope>NUCLEOTIDE SEQUENCE [LARGE SCALE GENOMIC DNA]</scope>
    <source>
        <strain evidence="1 2">H3SJ31-1</strain>
    </source>
</reference>
<evidence type="ECO:0000313" key="1">
    <source>
        <dbReference type="EMBL" id="MDE8651859.1"/>
    </source>
</evidence>
<accession>A0ABT5WP98</accession>
<dbReference type="SUPFAM" id="SSF53850">
    <property type="entry name" value="Periplasmic binding protein-like II"/>
    <property type="match status" value="1"/>
</dbReference>
<keyword evidence="2" id="KW-1185">Reference proteome</keyword>
<proteinExistence type="predicted"/>
<sequence>MGKLSLSYAGHIADRVRGLYDGVVDVNGIDLHFTALTPVEAFNRVLSGEFATGEMSFSTVVTRVARGDFPFVAIPVFPARTFRHGAIYVNSAAGIARPEDLIGRRVGVPEYGMTAAVWARGLLKHEYGVGPEDINWVTGGLTGPGRKPLVNLDLPKIRIEHEVERGLNDLLLEGAIDALIAPQVPPALLAGDPRLAYLFADVPAVEREYYKKTRIFPIMHTVVIRRDVYERDPWIAANLFEAFVKAKNLCLADLTIDEPTTVSVPWIQHHVAATKRLFGEDFWPYGVEPNRATIEALCRFLYEQEITQRLVGVDELFAETFQSAPARL</sequence>
<dbReference type="Gene3D" id="3.40.190.10">
    <property type="entry name" value="Periplasmic binding protein-like II"/>
    <property type="match status" value="2"/>
</dbReference>
<name>A0ABT5WP98_9SPHN</name>
<protein>
    <submittedName>
        <fullName evidence="1">ABC transporter substrate-binding protein</fullName>
    </submittedName>
</protein>
<comment type="caution">
    <text evidence="1">The sequence shown here is derived from an EMBL/GenBank/DDBJ whole genome shotgun (WGS) entry which is preliminary data.</text>
</comment>
<dbReference type="Proteomes" id="UP001216253">
    <property type="component" value="Unassembled WGS sequence"/>
</dbReference>
<dbReference type="EMBL" id="JARESE010000024">
    <property type="protein sequence ID" value="MDE8651859.1"/>
    <property type="molecule type" value="Genomic_DNA"/>
</dbReference>